<organism evidence="1 2">
    <name type="scientific">Araneus ventricosus</name>
    <name type="common">Orbweaver spider</name>
    <name type="synonym">Epeira ventricosa</name>
    <dbReference type="NCBI Taxonomy" id="182803"/>
    <lineage>
        <taxon>Eukaryota</taxon>
        <taxon>Metazoa</taxon>
        <taxon>Ecdysozoa</taxon>
        <taxon>Arthropoda</taxon>
        <taxon>Chelicerata</taxon>
        <taxon>Arachnida</taxon>
        <taxon>Araneae</taxon>
        <taxon>Araneomorphae</taxon>
        <taxon>Entelegynae</taxon>
        <taxon>Araneoidea</taxon>
        <taxon>Araneidae</taxon>
        <taxon>Araneus</taxon>
    </lineage>
</organism>
<accession>A0A4Y2HAS1</accession>
<dbReference type="Proteomes" id="UP000499080">
    <property type="component" value="Unassembled WGS sequence"/>
</dbReference>
<comment type="caution">
    <text evidence="1">The sequence shown here is derived from an EMBL/GenBank/DDBJ whole genome shotgun (WGS) entry which is preliminary data.</text>
</comment>
<proteinExistence type="predicted"/>
<evidence type="ECO:0000313" key="1">
    <source>
        <dbReference type="EMBL" id="GBM62298.1"/>
    </source>
</evidence>
<reference evidence="1 2" key="1">
    <citation type="journal article" date="2019" name="Sci. Rep.">
        <title>Orb-weaving spider Araneus ventricosus genome elucidates the spidroin gene catalogue.</title>
        <authorList>
            <person name="Kono N."/>
            <person name="Nakamura H."/>
            <person name="Ohtoshi R."/>
            <person name="Moran D.A.P."/>
            <person name="Shinohara A."/>
            <person name="Yoshida Y."/>
            <person name="Fujiwara M."/>
            <person name="Mori M."/>
            <person name="Tomita M."/>
            <person name="Arakawa K."/>
        </authorList>
    </citation>
    <scope>NUCLEOTIDE SEQUENCE [LARGE SCALE GENOMIC DNA]</scope>
</reference>
<evidence type="ECO:0000313" key="2">
    <source>
        <dbReference type="Proteomes" id="UP000499080"/>
    </source>
</evidence>
<sequence length="111" mass="12421">MLLRRGEDSFQFAFRAVRKKTAASGRERKGKKTPRNLTCCRRKRTVCRTLNDNAGDNSTFRGTGYREDSSTFEIPYLVAKFVAQMGAKVRGPDVAAVDHLILTPVKLSSQP</sequence>
<gene>
    <name evidence="1" type="ORF">AVEN_113334_1</name>
</gene>
<name>A0A4Y2HAS1_ARAVE</name>
<protein>
    <submittedName>
        <fullName evidence="1">Uncharacterized protein</fullName>
    </submittedName>
</protein>
<dbReference type="AlphaFoldDB" id="A0A4Y2HAS1"/>
<dbReference type="EMBL" id="BGPR01001809">
    <property type="protein sequence ID" value="GBM62298.1"/>
    <property type="molecule type" value="Genomic_DNA"/>
</dbReference>
<keyword evidence="2" id="KW-1185">Reference proteome</keyword>